<organism evidence="2 3">
    <name type="scientific">Cyphomyrmex costatus</name>
    <dbReference type="NCBI Taxonomy" id="456900"/>
    <lineage>
        <taxon>Eukaryota</taxon>
        <taxon>Metazoa</taxon>
        <taxon>Ecdysozoa</taxon>
        <taxon>Arthropoda</taxon>
        <taxon>Hexapoda</taxon>
        <taxon>Insecta</taxon>
        <taxon>Pterygota</taxon>
        <taxon>Neoptera</taxon>
        <taxon>Endopterygota</taxon>
        <taxon>Hymenoptera</taxon>
        <taxon>Apocrita</taxon>
        <taxon>Aculeata</taxon>
        <taxon>Formicoidea</taxon>
        <taxon>Formicidae</taxon>
        <taxon>Myrmicinae</taxon>
        <taxon>Cyphomyrmex</taxon>
    </lineage>
</organism>
<evidence type="ECO:0000313" key="3">
    <source>
        <dbReference type="Proteomes" id="UP000078542"/>
    </source>
</evidence>
<dbReference type="Proteomes" id="UP000078542">
    <property type="component" value="Unassembled WGS sequence"/>
</dbReference>
<feature type="compositionally biased region" description="Basic residues" evidence="1">
    <location>
        <begin position="91"/>
        <end position="105"/>
    </location>
</feature>
<name>A0A195C5M7_9HYME</name>
<dbReference type="OrthoDB" id="7695286at2759"/>
<feature type="compositionally biased region" description="Basic and acidic residues" evidence="1">
    <location>
        <begin position="157"/>
        <end position="169"/>
    </location>
</feature>
<keyword evidence="3" id="KW-1185">Reference proteome</keyword>
<feature type="compositionally biased region" description="Basic residues" evidence="1">
    <location>
        <begin position="115"/>
        <end position="129"/>
    </location>
</feature>
<evidence type="ECO:0000313" key="2">
    <source>
        <dbReference type="EMBL" id="KYM95486.1"/>
    </source>
</evidence>
<protein>
    <recommendedName>
        <fullName evidence="4">H15 domain-containing protein</fullName>
    </recommendedName>
</protein>
<evidence type="ECO:0000256" key="1">
    <source>
        <dbReference type="SAM" id="MobiDB-lite"/>
    </source>
</evidence>
<accession>A0A195C5M7</accession>
<feature type="region of interest" description="Disordered" evidence="1">
    <location>
        <begin position="71"/>
        <end position="169"/>
    </location>
</feature>
<reference evidence="2 3" key="1">
    <citation type="submission" date="2016-03" db="EMBL/GenBank/DDBJ databases">
        <title>Cyphomyrmex costatus WGS genome.</title>
        <authorList>
            <person name="Nygaard S."/>
            <person name="Hu H."/>
            <person name="Boomsma J."/>
            <person name="Zhang G."/>
        </authorList>
    </citation>
    <scope>NUCLEOTIDE SEQUENCE [LARGE SCALE GENOMIC DNA]</scope>
    <source>
        <strain evidence="2">MS0001</strain>
        <tissue evidence="2">Whole body</tissue>
    </source>
</reference>
<gene>
    <name evidence="2" type="ORF">ALC62_13914</name>
</gene>
<dbReference type="AlphaFoldDB" id="A0A195C5M7"/>
<proteinExistence type="predicted"/>
<sequence length="169" mass="19717">MVRRSALVYDLLRIEQPPDGFSKKEILTHISDKYDIAVGKALRRDVTVALRRGLDFGILAKKRNKFRFNPDFYQTTNSRRNILSETARKNTSTKKRKRSGKKKATGRSNVTKGRQQQRRRSSNRGKSKDRKQSNSVPRSKSRSKLPRPPSWSPKRRLLIEEPIPKVKRF</sequence>
<evidence type="ECO:0008006" key="4">
    <source>
        <dbReference type="Google" id="ProtNLM"/>
    </source>
</evidence>
<dbReference type="KEGG" id="ccoa:108780217"/>
<dbReference type="EMBL" id="KQ978292">
    <property type="protein sequence ID" value="KYM95486.1"/>
    <property type="molecule type" value="Genomic_DNA"/>
</dbReference>
<feature type="compositionally biased region" description="Polar residues" evidence="1">
    <location>
        <begin position="72"/>
        <end position="84"/>
    </location>
</feature>